<protein>
    <submittedName>
        <fullName evidence="12">Uncharacterized protein</fullName>
    </submittedName>
</protein>
<dbReference type="GO" id="GO:0005886">
    <property type="term" value="C:plasma membrane"/>
    <property type="evidence" value="ECO:0007669"/>
    <property type="project" value="UniProtKB-SubCell"/>
</dbReference>
<evidence type="ECO:0000259" key="11">
    <source>
        <dbReference type="Pfam" id="PF24878"/>
    </source>
</evidence>
<evidence type="ECO:0000259" key="10">
    <source>
        <dbReference type="Pfam" id="PF13231"/>
    </source>
</evidence>
<feature type="transmembrane region" description="Helical" evidence="9">
    <location>
        <begin position="184"/>
        <end position="214"/>
    </location>
</feature>
<feature type="transmembrane region" description="Helical" evidence="9">
    <location>
        <begin position="226"/>
        <end position="245"/>
    </location>
</feature>
<keyword evidence="7 9" id="KW-0472">Membrane</keyword>
<dbReference type="PANTHER" id="PTHR33908">
    <property type="entry name" value="MANNOSYLTRANSFERASE YKCB-RELATED"/>
    <property type="match status" value="1"/>
</dbReference>
<evidence type="ECO:0000313" key="13">
    <source>
        <dbReference type="Proteomes" id="UP000242367"/>
    </source>
</evidence>
<gene>
    <name evidence="12" type="ORF">BTM25_55540</name>
</gene>
<dbReference type="InterPro" id="IPR050297">
    <property type="entry name" value="LipidA_mod_glycosyltrf_83"/>
</dbReference>
<dbReference type="Pfam" id="PF13231">
    <property type="entry name" value="PMT_2"/>
    <property type="match status" value="1"/>
</dbReference>
<keyword evidence="2" id="KW-1003">Cell membrane</keyword>
<feature type="transmembrane region" description="Helical" evidence="9">
    <location>
        <begin position="344"/>
        <end position="362"/>
    </location>
</feature>
<feature type="transmembrane region" description="Helical" evidence="9">
    <location>
        <begin position="27"/>
        <end position="45"/>
    </location>
</feature>
<evidence type="ECO:0000256" key="8">
    <source>
        <dbReference type="SAM" id="MobiDB-lite"/>
    </source>
</evidence>
<dbReference type="PANTHER" id="PTHR33908:SF3">
    <property type="entry name" value="UNDECAPRENYL PHOSPHATE-ALPHA-4-AMINO-4-DEOXY-L-ARABINOSE ARABINOSYL TRANSFERASE"/>
    <property type="match status" value="1"/>
</dbReference>
<evidence type="ECO:0000256" key="9">
    <source>
        <dbReference type="SAM" id="Phobius"/>
    </source>
</evidence>
<feature type="region of interest" description="Disordered" evidence="8">
    <location>
        <begin position="490"/>
        <end position="548"/>
    </location>
</feature>
<dbReference type="Proteomes" id="UP000242367">
    <property type="component" value="Unassembled WGS sequence"/>
</dbReference>
<keyword evidence="3" id="KW-0328">Glycosyltransferase</keyword>
<evidence type="ECO:0000256" key="7">
    <source>
        <dbReference type="ARBA" id="ARBA00023136"/>
    </source>
</evidence>
<dbReference type="Pfam" id="PF24878">
    <property type="entry name" value="YkcB_C"/>
    <property type="match status" value="1"/>
</dbReference>
<keyword evidence="13" id="KW-1185">Reference proteome</keyword>
<organism evidence="12 13">
    <name type="scientific">Actinomadura rubteroloni</name>
    <dbReference type="NCBI Taxonomy" id="1926885"/>
    <lineage>
        <taxon>Bacteria</taxon>
        <taxon>Bacillati</taxon>
        <taxon>Actinomycetota</taxon>
        <taxon>Actinomycetes</taxon>
        <taxon>Streptosporangiales</taxon>
        <taxon>Thermomonosporaceae</taxon>
        <taxon>Actinomadura</taxon>
    </lineage>
</organism>
<comment type="subcellular location">
    <subcellularLocation>
        <location evidence="1">Cell membrane</location>
        <topology evidence="1">Multi-pass membrane protein</topology>
    </subcellularLocation>
</comment>
<evidence type="ECO:0000256" key="1">
    <source>
        <dbReference type="ARBA" id="ARBA00004651"/>
    </source>
</evidence>
<keyword evidence="4" id="KW-0808">Transferase</keyword>
<dbReference type="GO" id="GO:0009103">
    <property type="term" value="P:lipopolysaccharide biosynthetic process"/>
    <property type="evidence" value="ECO:0007669"/>
    <property type="project" value="UniProtKB-ARBA"/>
</dbReference>
<feature type="domain" description="Glycosyltransferase RgtA/B/C/D-like" evidence="10">
    <location>
        <begin position="85"/>
        <end position="239"/>
    </location>
</feature>
<reference evidence="12 13" key="1">
    <citation type="journal article" date="2017" name="Chemistry">
        <title>Isolation, Biosynthesis and Chemical Modifications of Rubterolones A-F: Rare Tropolone Alkaloids from Actinomadura sp. 5-2.</title>
        <authorList>
            <person name="Guo H."/>
            <person name="Benndorf R."/>
            <person name="Leichnitz D."/>
            <person name="Klassen J.L."/>
            <person name="Vollmers J."/>
            <person name="Gorls H."/>
            <person name="Steinacker M."/>
            <person name="Weigel C."/>
            <person name="Dahse H.M."/>
            <person name="Kaster A.K."/>
            <person name="de Beer Z.W."/>
            <person name="Poulsen M."/>
            <person name="Beemelmanns C."/>
        </authorList>
    </citation>
    <scope>NUCLEOTIDE SEQUENCE [LARGE SCALE GENOMIC DNA]</scope>
    <source>
        <strain evidence="12 13">5-2</strain>
    </source>
</reference>
<feature type="transmembrane region" description="Helical" evidence="9">
    <location>
        <begin position="313"/>
        <end position="332"/>
    </location>
</feature>
<dbReference type="GO" id="GO:0016763">
    <property type="term" value="F:pentosyltransferase activity"/>
    <property type="evidence" value="ECO:0007669"/>
    <property type="project" value="TreeGrafter"/>
</dbReference>
<evidence type="ECO:0000313" key="12">
    <source>
        <dbReference type="EMBL" id="POM22604.1"/>
    </source>
</evidence>
<feature type="transmembrane region" description="Helical" evidence="9">
    <location>
        <begin position="368"/>
        <end position="392"/>
    </location>
</feature>
<keyword evidence="5 9" id="KW-0812">Transmembrane</keyword>
<sequence length="667" mass="67292">MTAAGTEPKAAPGVLRRAALGGDGPRWSRPALWAVLVAAFALYAWDLPGGGTANAYYAAAVKSATQSWKAFFFGSLDAGSFITVDKPPLALWVQALFARVLGFGPWALLLPQALAGTAAVAVLHATVRRAFGPVAALAAAVVLALTPITVAIDRDNNPDALLVLLLVLGAWAVQRAVTGGRLRWLLAAAFLVGCGFNTKMLQAFLVVPPFALAYLVAARPSFPRRVAHLAAAGAVLAVSGGWWMAVVDAVPAGSRPFIGGSTDGTVLDLVVGYNGLGRILGRDAPGGGAGGGAGFGGEPGAGRLFNDVVGGQISWLLPLAVLVLLAGGLLLARRPRRDVQGAALLLWGGWLAVHYAVFSFAQGTFHPYYTTALAPAVAALAGAGTVLAADLYRRRRWAWTVPAGVAVTGGWAFALLARTPGWHPWLRWTVAAAAVAAVAGLLAARYARAARRVLPAAVAAAVVAGLAGPGAYAVAAASAASNGTNPLAGPSAGAGFPGRPDRTAMPPGVRNMPGAPSGAPSGAGSGAPSGMAPRGGPGRMRGGFGGGPGGGVDAKMTSYLERNQGSARWLVAVSSAQSASSLILATGRPVIAMGGFTGSDPAMTVGKLQALVRSGRLRYVLVGGGFGPDRGADGVSAWVREHGTRVPASAYGGTSDGSSVLYRLEAS</sequence>
<evidence type="ECO:0000256" key="2">
    <source>
        <dbReference type="ARBA" id="ARBA00022475"/>
    </source>
</evidence>
<keyword evidence="6 9" id="KW-1133">Transmembrane helix</keyword>
<dbReference type="InterPro" id="IPR056785">
    <property type="entry name" value="YkcA/B-like_C"/>
</dbReference>
<dbReference type="InterPro" id="IPR038731">
    <property type="entry name" value="RgtA/B/C-like"/>
</dbReference>
<feature type="transmembrane region" description="Helical" evidence="9">
    <location>
        <begin position="399"/>
        <end position="419"/>
    </location>
</feature>
<proteinExistence type="predicted"/>
<evidence type="ECO:0000256" key="5">
    <source>
        <dbReference type="ARBA" id="ARBA00022692"/>
    </source>
</evidence>
<dbReference type="GO" id="GO:0010041">
    <property type="term" value="P:response to iron(III) ion"/>
    <property type="evidence" value="ECO:0007669"/>
    <property type="project" value="TreeGrafter"/>
</dbReference>
<feature type="compositionally biased region" description="Gly residues" evidence="8">
    <location>
        <begin position="521"/>
        <end position="548"/>
    </location>
</feature>
<evidence type="ECO:0000256" key="4">
    <source>
        <dbReference type="ARBA" id="ARBA00022679"/>
    </source>
</evidence>
<accession>A0A2P4UC39</accession>
<dbReference type="AlphaFoldDB" id="A0A2P4UC39"/>
<feature type="domain" description="Putative mannosyltransferase YkcA/B-like C-terminal" evidence="11">
    <location>
        <begin position="556"/>
        <end position="642"/>
    </location>
</feature>
<dbReference type="EMBL" id="MTBP01000005">
    <property type="protein sequence ID" value="POM22604.1"/>
    <property type="molecule type" value="Genomic_DNA"/>
</dbReference>
<comment type="caution">
    <text evidence="12">The sequence shown here is derived from an EMBL/GenBank/DDBJ whole genome shotgun (WGS) entry which is preliminary data.</text>
</comment>
<evidence type="ECO:0000256" key="3">
    <source>
        <dbReference type="ARBA" id="ARBA00022676"/>
    </source>
</evidence>
<evidence type="ECO:0000256" key="6">
    <source>
        <dbReference type="ARBA" id="ARBA00022989"/>
    </source>
</evidence>
<feature type="transmembrane region" description="Helical" evidence="9">
    <location>
        <begin position="130"/>
        <end position="152"/>
    </location>
</feature>
<name>A0A2P4UC39_9ACTN</name>
<feature type="transmembrane region" description="Helical" evidence="9">
    <location>
        <begin position="456"/>
        <end position="475"/>
    </location>
</feature>
<feature type="transmembrane region" description="Helical" evidence="9">
    <location>
        <begin position="425"/>
        <end position="444"/>
    </location>
</feature>